<dbReference type="EMBL" id="BGPR01296552">
    <property type="protein sequence ID" value="GBN57026.1"/>
    <property type="molecule type" value="Genomic_DNA"/>
</dbReference>
<reference evidence="1 2" key="1">
    <citation type="journal article" date="2019" name="Sci. Rep.">
        <title>Orb-weaving spider Araneus ventricosus genome elucidates the spidroin gene catalogue.</title>
        <authorList>
            <person name="Kono N."/>
            <person name="Nakamura H."/>
            <person name="Ohtoshi R."/>
            <person name="Moran D.A.P."/>
            <person name="Shinohara A."/>
            <person name="Yoshida Y."/>
            <person name="Fujiwara M."/>
            <person name="Mori M."/>
            <person name="Tomita M."/>
            <person name="Arakawa K."/>
        </authorList>
    </citation>
    <scope>NUCLEOTIDE SEQUENCE [LARGE SCALE GENOMIC DNA]</scope>
</reference>
<comment type="caution">
    <text evidence="1">The sequence shown here is derived from an EMBL/GenBank/DDBJ whole genome shotgun (WGS) entry which is preliminary data.</text>
</comment>
<name>A0A4Y2Q402_ARAVE</name>
<evidence type="ECO:0000313" key="1">
    <source>
        <dbReference type="EMBL" id="GBN57026.1"/>
    </source>
</evidence>
<dbReference type="AlphaFoldDB" id="A0A4Y2Q402"/>
<organism evidence="1 2">
    <name type="scientific">Araneus ventricosus</name>
    <name type="common">Orbweaver spider</name>
    <name type="synonym">Epeira ventricosa</name>
    <dbReference type="NCBI Taxonomy" id="182803"/>
    <lineage>
        <taxon>Eukaryota</taxon>
        <taxon>Metazoa</taxon>
        <taxon>Ecdysozoa</taxon>
        <taxon>Arthropoda</taxon>
        <taxon>Chelicerata</taxon>
        <taxon>Arachnida</taxon>
        <taxon>Araneae</taxon>
        <taxon>Araneomorphae</taxon>
        <taxon>Entelegynae</taxon>
        <taxon>Araneoidea</taxon>
        <taxon>Araneidae</taxon>
        <taxon>Araneus</taxon>
    </lineage>
</organism>
<protein>
    <submittedName>
        <fullName evidence="1">Uncharacterized protein</fullName>
    </submittedName>
</protein>
<keyword evidence="2" id="KW-1185">Reference proteome</keyword>
<sequence length="140" mass="15492">MVEYMLFIEAESGIRSVIFRTNSAASGLGMDLPVSVQVNLDSFTGCPDHFRTDLFQLPCSSHAAGIECGISPFERPQASRAEKTNKRLTADPKQMFSHRQAVFLLAKKVGDPKRGGTAAYPKLKFYRSSVYQLFPHGMST</sequence>
<dbReference type="Proteomes" id="UP000499080">
    <property type="component" value="Unassembled WGS sequence"/>
</dbReference>
<proteinExistence type="predicted"/>
<gene>
    <name evidence="1" type="ORF">AVEN_58794_1</name>
</gene>
<accession>A0A4Y2Q402</accession>
<evidence type="ECO:0000313" key="2">
    <source>
        <dbReference type="Proteomes" id="UP000499080"/>
    </source>
</evidence>